<protein>
    <submittedName>
        <fullName evidence="1">Uncharacterized protein</fullName>
    </submittedName>
</protein>
<name>A0ACB9RWH4_9MYRT</name>
<comment type="caution">
    <text evidence="1">The sequence shown here is derived from an EMBL/GenBank/DDBJ whole genome shotgun (WGS) entry which is preliminary data.</text>
</comment>
<proteinExistence type="predicted"/>
<sequence>MGNCICAANNKVMSQETEDDSRAPSAGETKGAASAALIKPPEEDRVERKKIKVEKKVRFKLEDDQEEGRDPGKGGVRRVRVVVTKEELRQILRHARGSHHSSSSSSSGSSLEELMVALRSRGEERIGDGLGGKGDTSWRPGLESIPEHRRR</sequence>
<gene>
    <name evidence="1" type="ORF">MLD38_009121</name>
</gene>
<dbReference type="Proteomes" id="UP001057402">
    <property type="component" value="Chromosome 3"/>
</dbReference>
<keyword evidence="2" id="KW-1185">Reference proteome</keyword>
<dbReference type="EMBL" id="CM042882">
    <property type="protein sequence ID" value="KAI4383260.1"/>
    <property type="molecule type" value="Genomic_DNA"/>
</dbReference>
<organism evidence="1 2">
    <name type="scientific">Melastoma candidum</name>
    <dbReference type="NCBI Taxonomy" id="119954"/>
    <lineage>
        <taxon>Eukaryota</taxon>
        <taxon>Viridiplantae</taxon>
        <taxon>Streptophyta</taxon>
        <taxon>Embryophyta</taxon>
        <taxon>Tracheophyta</taxon>
        <taxon>Spermatophyta</taxon>
        <taxon>Magnoliopsida</taxon>
        <taxon>eudicotyledons</taxon>
        <taxon>Gunneridae</taxon>
        <taxon>Pentapetalae</taxon>
        <taxon>rosids</taxon>
        <taxon>malvids</taxon>
        <taxon>Myrtales</taxon>
        <taxon>Melastomataceae</taxon>
        <taxon>Melastomatoideae</taxon>
        <taxon>Melastomateae</taxon>
        <taxon>Melastoma</taxon>
    </lineage>
</organism>
<accession>A0ACB9RWH4</accession>
<evidence type="ECO:0000313" key="2">
    <source>
        <dbReference type="Proteomes" id="UP001057402"/>
    </source>
</evidence>
<evidence type="ECO:0000313" key="1">
    <source>
        <dbReference type="EMBL" id="KAI4383260.1"/>
    </source>
</evidence>
<reference evidence="2" key="1">
    <citation type="journal article" date="2023" name="Front. Plant Sci.">
        <title>Chromosomal-level genome assembly of Melastoma candidum provides insights into trichome evolution.</title>
        <authorList>
            <person name="Zhong Y."/>
            <person name="Wu W."/>
            <person name="Sun C."/>
            <person name="Zou P."/>
            <person name="Liu Y."/>
            <person name="Dai S."/>
            <person name="Zhou R."/>
        </authorList>
    </citation>
    <scope>NUCLEOTIDE SEQUENCE [LARGE SCALE GENOMIC DNA]</scope>
</reference>